<sequence length="320" mass="34967">MEYLILGLAFFTVVALVIGLYNVFYGTRLATLNRLKTASLMMEPDSELVERPSAKQQGFGALKMMGRVIPQKSYLEKIRIKLLQAYIKMKPEEFVGISLMTAGVMGMLLALIGGNVAVGAIGALIGYKIPDIYVGSIKKKRGRLLNSQLPQALTLISNGLRAGFSFPQALNVAGNEMESPISDEFLKVLRDNSLGKPMEEALENLSKRTDDEDLDMFITALLIQRQVGGNLAEVLDTISNTIRERVKLRGEIRSLTAQGRLSAFIISVLPVALALAISVINPGYLNVLFTTLPGIIALVLAIVMELIGIFMLIKLVNIEI</sequence>
<evidence type="ECO:0000256" key="4">
    <source>
        <dbReference type="ARBA" id="ARBA00022989"/>
    </source>
</evidence>
<evidence type="ECO:0000256" key="6">
    <source>
        <dbReference type="SAM" id="Phobius"/>
    </source>
</evidence>
<keyword evidence="5 6" id="KW-0472">Membrane</keyword>
<proteinExistence type="predicted"/>
<accession>V7I9Y0</accession>
<evidence type="ECO:0000256" key="2">
    <source>
        <dbReference type="ARBA" id="ARBA00022475"/>
    </source>
</evidence>
<keyword evidence="4 6" id="KW-1133">Transmembrane helix</keyword>
<evidence type="ECO:0000313" key="9">
    <source>
        <dbReference type="Proteomes" id="UP000017747"/>
    </source>
</evidence>
<organism evidence="8 9">
    <name type="scientific">Youngiibacter fragilis 232.1</name>
    <dbReference type="NCBI Taxonomy" id="994573"/>
    <lineage>
        <taxon>Bacteria</taxon>
        <taxon>Bacillati</taxon>
        <taxon>Bacillota</taxon>
        <taxon>Clostridia</taxon>
        <taxon>Eubacteriales</taxon>
        <taxon>Clostridiaceae</taxon>
        <taxon>Youngiibacter</taxon>
    </lineage>
</organism>
<dbReference type="RefSeq" id="WP_023386402.1">
    <property type="nucleotide sequence ID" value="NZ_AXUN02000043.1"/>
</dbReference>
<name>V7I9Y0_9CLOT</name>
<reference evidence="8 9" key="1">
    <citation type="journal article" date="2014" name="Genome Announc.">
        <title>Genome Sequence of Youngiibacter fragilis, the Type Strain of the Genus Youngiibacter.</title>
        <authorList>
            <person name="Wawrik C.B."/>
            <person name="Callaghan A.V."/>
            <person name="Stamps B.W."/>
            <person name="Wawrik B."/>
        </authorList>
    </citation>
    <scope>NUCLEOTIDE SEQUENCE [LARGE SCALE GENOMIC DNA]</scope>
    <source>
        <strain evidence="8 9">232.1</strain>
    </source>
</reference>
<comment type="subcellular location">
    <subcellularLocation>
        <location evidence="1">Cell membrane</location>
        <topology evidence="1">Multi-pass membrane protein</topology>
    </subcellularLocation>
</comment>
<dbReference type="EMBL" id="AXUN02000043">
    <property type="protein sequence ID" value="ETA82091.1"/>
    <property type="molecule type" value="Genomic_DNA"/>
</dbReference>
<dbReference type="Gene3D" id="1.20.81.30">
    <property type="entry name" value="Type II secretion system (T2SS), domain F"/>
    <property type="match status" value="1"/>
</dbReference>
<evidence type="ECO:0000313" key="8">
    <source>
        <dbReference type="EMBL" id="ETA82091.1"/>
    </source>
</evidence>
<dbReference type="eggNOG" id="COG4965">
    <property type="taxonomic scope" value="Bacteria"/>
</dbReference>
<dbReference type="Pfam" id="PF00482">
    <property type="entry name" value="T2SSF"/>
    <property type="match status" value="1"/>
</dbReference>
<comment type="caution">
    <text evidence="8">The sequence shown here is derived from an EMBL/GenBank/DDBJ whole genome shotgun (WGS) entry which is preliminary data.</text>
</comment>
<dbReference type="PANTHER" id="PTHR35007:SF1">
    <property type="entry name" value="PILUS ASSEMBLY PROTEIN"/>
    <property type="match status" value="1"/>
</dbReference>
<gene>
    <name evidence="8" type="ORF">T472_0202985</name>
</gene>
<feature type="transmembrane region" description="Helical" evidence="6">
    <location>
        <begin position="6"/>
        <end position="25"/>
    </location>
</feature>
<protein>
    <submittedName>
        <fullName evidence="8">Secretion system protein</fullName>
    </submittedName>
</protein>
<dbReference type="OrthoDB" id="9803381at2"/>
<dbReference type="InterPro" id="IPR018076">
    <property type="entry name" value="T2SS_GspF_dom"/>
</dbReference>
<dbReference type="AlphaFoldDB" id="V7I9Y0"/>
<evidence type="ECO:0000256" key="1">
    <source>
        <dbReference type="ARBA" id="ARBA00004651"/>
    </source>
</evidence>
<feature type="domain" description="Type II secretion system protein GspF" evidence="7">
    <location>
        <begin position="153"/>
        <end position="277"/>
    </location>
</feature>
<feature type="transmembrane region" description="Helical" evidence="6">
    <location>
        <begin position="261"/>
        <end position="280"/>
    </location>
</feature>
<keyword evidence="3 6" id="KW-0812">Transmembrane</keyword>
<dbReference type="STRING" id="994573.T472_0202985"/>
<feature type="transmembrane region" description="Helical" evidence="6">
    <location>
        <begin position="292"/>
        <end position="313"/>
    </location>
</feature>
<feature type="transmembrane region" description="Helical" evidence="6">
    <location>
        <begin position="118"/>
        <end position="137"/>
    </location>
</feature>
<keyword evidence="9" id="KW-1185">Reference proteome</keyword>
<evidence type="ECO:0000259" key="7">
    <source>
        <dbReference type="Pfam" id="PF00482"/>
    </source>
</evidence>
<evidence type="ECO:0000256" key="5">
    <source>
        <dbReference type="ARBA" id="ARBA00023136"/>
    </source>
</evidence>
<dbReference type="Proteomes" id="UP000017747">
    <property type="component" value="Unassembled WGS sequence"/>
</dbReference>
<feature type="transmembrane region" description="Helical" evidence="6">
    <location>
        <begin position="94"/>
        <end position="112"/>
    </location>
</feature>
<evidence type="ECO:0000256" key="3">
    <source>
        <dbReference type="ARBA" id="ARBA00022692"/>
    </source>
</evidence>
<dbReference type="GO" id="GO:0005886">
    <property type="term" value="C:plasma membrane"/>
    <property type="evidence" value="ECO:0007669"/>
    <property type="project" value="UniProtKB-SubCell"/>
</dbReference>
<dbReference type="PATRIC" id="fig|994573.3.peg.558"/>
<dbReference type="InterPro" id="IPR042094">
    <property type="entry name" value="T2SS_GspF_sf"/>
</dbReference>
<dbReference type="PANTHER" id="PTHR35007">
    <property type="entry name" value="INTEGRAL MEMBRANE PROTEIN-RELATED"/>
    <property type="match status" value="1"/>
</dbReference>
<keyword evidence="2" id="KW-1003">Cell membrane</keyword>